<dbReference type="Proteomes" id="UP000326509">
    <property type="component" value="Unassembled WGS sequence"/>
</dbReference>
<reference evidence="1 2" key="1">
    <citation type="submission" date="2019-08" db="EMBL/GenBank/DDBJ databases">
        <title>Draft genome sequence of Ulvibacter marinus type strain NBRC 109484.</title>
        <authorList>
            <person name="Kawano K."/>
            <person name="Ushijima N."/>
            <person name="Kihara M."/>
            <person name="Itoh H."/>
        </authorList>
    </citation>
    <scope>NUCLEOTIDE SEQUENCE [LARGE SCALE GENOMIC DNA]</scope>
    <source>
        <strain evidence="1 2">NBRC 109484</strain>
    </source>
</reference>
<accession>A0A5J4J3E7</accession>
<gene>
    <name evidence="1" type="ORF">ULMA_24390</name>
</gene>
<proteinExistence type="predicted"/>
<evidence type="ECO:0000313" key="2">
    <source>
        <dbReference type="Proteomes" id="UP000326509"/>
    </source>
</evidence>
<organism evidence="1 2">
    <name type="scientific">Patiriisocius marinus</name>
    <dbReference type="NCBI Taxonomy" id="1397112"/>
    <lineage>
        <taxon>Bacteria</taxon>
        <taxon>Pseudomonadati</taxon>
        <taxon>Bacteroidota</taxon>
        <taxon>Flavobacteriia</taxon>
        <taxon>Flavobacteriales</taxon>
        <taxon>Flavobacteriaceae</taxon>
        <taxon>Patiriisocius</taxon>
    </lineage>
</organism>
<dbReference type="EMBL" id="BKCG01000007">
    <property type="protein sequence ID" value="GER60331.1"/>
    <property type="molecule type" value="Genomic_DNA"/>
</dbReference>
<protein>
    <submittedName>
        <fullName evidence="1">Uncharacterized protein</fullName>
    </submittedName>
</protein>
<name>A0A5J4J3E7_9FLAO</name>
<comment type="caution">
    <text evidence="1">The sequence shown here is derived from an EMBL/GenBank/DDBJ whole genome shotgun (WGS) entry which is preliminary data.</text>
</comment>
<evidence type="ECO:0000313" key="1">
    <source>
        <dbReference type="EMBL" id="GER60331.1"/>
    </source>
</evidence>
<sequence>MVGVLLLALTSLQTTNAQQYEECIIDDYDVNNFIVTEAQKATASSNLPVVFNVAFWQINDPNRYYPEPITEHKVLTVIAEMNKVYNQIGIFLKYRGLHEFNSPTNVINRQWIYDPDEDGYDGNASQETIILKDNE</sequence>
<dbReference type="AlphaFoldDB" id="A0A5J4J3E7"/>
<keyword evidence="2" id="KW-1185">Reference proteome</keyword>